<protein>
    <recommendedName>
        <fullName evidence="3">FAD:protein FMN transferase</fullName>
        <ecNumber evidence="2">2.7.1.180</ecNumber>
    </recommendedName>
    <alternativeName>
        <fullName evidence="9">Flavin transferase</fullName>
    </alternativeName>
</protein>
<comment type="caution">
    <text evidence="11">The sequence shown here is derived from an EMBL/GenBank/DDBJ whole genome shotgun (WGS) entry which is preliminary data.</text>
</comment>
<dbReference type="Gene3D" id="3.10.520.10">
    <property type="entry name" value="ApbE-like domains"/>
    <property type="match status" value="2"/>
</dbReference>
<evidence type="ECO:0000313" key="12">
    <source>
        <dbReference type="Proteomes" id="UP000051010"/>
    </source>
</evidence>
<evidence type="ECO:0000256" key="10">
    <source>
        <dbReference type="ARBA" id="ARBA00048540"/>
    </source>
</evidence>
<evidence type="ECO:0000256" key="7">
    <source>
        <dbReference type="ARBA" id="ARBA00022827"/>
    </source>
</evidence>
<keyword evidence="6" id="KW-0479">Metal-binding</keyword>
<evidence type="ECO:0000256" key="8">
    <source>
        <dbReference type="ARBA" id="ARBA00022842"/>
    </source>
</evidence>
<name>A0A0R1YH85_9LACO</name>
<dbReference type="SUPFAM" id="SSF143631">
    <property type="entry name" value="ApbE-like"/>
    <property type="match status" value="1"/>
</dbReference>
<gene>
    <name evidence="11" type="ORF">FD47_GL002032</name>
</gene>
<evidence type="ECO:0000313" key="11">
    <source>
        <dbReference type="EMBL" id="KRM41888.1"/>
    </source>
</evidence>
<dbReference type="EMBL" id="AZFZ01000048">
    <property type="protein sequence ID" value="KRM41888.1"/>
    <property type="molecule type" value="Genomic_DNA"/>
</dbReference>
<keyword evidence="4" id="KW-0285">Flavoprotein</keyword>
<comment type="cofactor">
    <cofactor evidence="1">
        <name>Mg(2+)</name>
        <dbReference type="ChEBI" id="CHEBI:18420"/>
    </cofactor>
</comment>
<comment type="catalytic activity">
    <reaction evidence="10">
        <text>L-threonyl-[protein] + FAD = FMN-L-threonyl-[protein] + AMP + H(+)</text>
        <dbReference type="Rhea" id="RHEA:36847"/>
        <dbReference type="Rhea" id="RHEA-COMP:11060"/>
        <dbReference type="Rhea" id="RHEA-COMP:11061"/>
        <dbReference type="ChEBI" id="CHEBI:15378"/>
        <dbReference type="ChEBI" id="CHEBI:30013"/>
        <dbReference type="ChEBI" id="CHEBI:57692"/>
        <dbReference type="ChEBI" id="CHEBI:74257"/>
        <dbReference type="ChEBI" id="CHEBI:456215"/>
        <dbReference type="EC" id="2.7.1.180"/>
    </reaction>
</comment>
<organism evidence="11 12">
    <name type="scientific">Lentilactobacillus parafarraginis DSM 18390 = JCM 14109</name>
    <dbReference type="NCBI Taxonomy" id="1423786"/>
    <lineage>
        <taxon>Bacteria</taxon>
        <taxon>Bacillati</taxon>
        <taxon>Bacillota</taxon>
        <taxon>Bacilli</taxon>
        <taxon>Lactobacillales</taxon>
        <taxon>Lactobacillaceae</taxon>
        <taxon>Lentilactobacillus</taxon>
    </lineage>
</organism>
<evidence type="ECO:0000256" key="4">
    <source>
        <dbReference type="ARBA" id="ARBA00022630"/>
    </source>
</evidence>
<keyword evidence="8" id="KW-0460">Magnesium</keyword>
<dbReference type="PATRIC" id="fig|1423786.4.peg.2137"/>
<reference evidence="11 12" key="1">
    <citation type="journal article" date="2015" name="Genome Announc.">
        <title>Expanding the biotechnology potential of lactobacilli through comparative genomics of 213 strains and associated genera.</title>
        <authorList>
            <person name="Sun Z."/>
            <person name="Harris H.M."/>
            <person name="McCann A."/>
            <person name="Guo C."/>
            <person name="Argimon S."/>
            <person name="Zhang W."/>
            <person name="Yang X."/>
            <person name="Jeffery I.B."/>
            <person name="Cooney J.C."/>
            <person name="Kagawa T.F."/>
            <person name="Liu W."/>
            <person name="Song Y."/>
            <person name="Salvetti E."/>
            <person name="Wrobel A."/>
            <person name="Rasinkangas P."/>
            <person name="Parkhill J."/>
            <person name="Rea M.C."/>
            <person name="O'Sullivan O."/>
            <person name="Ritari J."/>
            <person name="Douillard F.P."/>
            <person name="Paul Ross R."/>
            <person name="Yang R."/>
            <person name="Briner A.E."/>
            <person name="Felis G.E."/>
            <person name="de Vos W.M."/>
            <person name="Barrangou R."/>
            <person name="Klaenhammer T.R."/>
            <person name="Caufield P.W."/>
            <person name="Cui Y."/>
            <person name="Zhang H."/>
            <person name="O'Toole P.W."/>
        </authorList>
    </citation>
    <scope>NUCLEOTIDE SEQUENCE [LARGE SCALE GENOMIC DNA]</scope>
    <source>
        <strain evidence="11 12">DSM 18390</strain>
    </source>
</reference>
<dbReference type="GO" id="GO:0016740">
    <property type="term" value="F:transferase activity"/>
    <property type="evidence" value="ECO:0007669"/>
    <property type="project" value="UniProtKB-KW"/>
</dbReference>
<keyword evidence="5" id="KW-0808">Transferase</keyword>
<dbReference type="GO" id="GO:0046872">
    <property type="term" value="F:metal ion binding"/>
    <property type="evidence" value="ECO:0007669"/>
    <property type="project" value="UniProtKB-KW"/>
</dbReference>
<evidence type="ECO:0000256" key="1">
    <source>
        <dbReference type="ARBA" id="ARBA00001946"/>
    </source>
</evidence>
<evidence type="ECO:0000256" key="9">
    <source>
        <dbReference type="ARBA" id="ARBA00031306"/>
    </source>
</evidence>
<proteinExistence type="predicted"/>
<evidence type="ECO:0000256" key="3">
    <source>
        <dbReference type="ARBA" id="ARBA00016337"/>
    </source>
</evidence>
<evidence type="ECO:0000256" key="5">
    <source>
        <dbReference type="ARBA" id="ARBA00022679"/>
    </source>
</evidence>
<evidence type="ECO:0000256" key="6">
    <source>
        <dbReference type="ARBA" id="ARBA00022723"/>
    </source>
</evidence>
<sequence length="263" mass="29028">MQSTSYPLKTAVINKMTIPFTIRIALCHEINGFNHFFSDLIRLIAQDLTTIDREFSPFRSESLLSHFRNGDLSPLETSDRFAEVFTLSQTAKNETAGFFNPFFDSGYNPTGLVKGWAIATIFDHRLRPLLADPEIVGVSFNGGGDIITAVSSTTRFRWTVGIEDPNDDKLILGKYDLTNQGIATSGLNRRGEHISRTPSTIKQVTIISDSLVFADVWATAGMAAGTGKFNQLISTYRLSGVYVDGLQGQVPFSRGEIQHVKTP</sequence>
<dbReference type="InterPro" id="IPR003374">
    <property type="entry name" value="ApbE-like_sf"/>
</dbReference>
<dbReference type="EC" id="2.7.1.180" evidence="2"/>
<dbReference type="Pfam" id="PF02424">
    <property type="entry name" value="ApbE"/>
    <property type="match status" value="1"/>
</dbReference>
<keyword evidence="7" id="KW-0274">FAD</keyword>
<dbReference type="Proteomes" id="UP000051010">
    <property type="component" value="Unassembled WGS sequence"/>
</dbReference>
<accession>A0A0R1YH85</accession>
<dbReference type="PANTHER" id="PTHR30040:SF2">
    <property type="entry name" value="FAD:PROTEIN FMN TRANSFERASE"/>
    <property type="match status" value="1"/>
</dbReference>
<evidence type="ECO:0000256" key="2">
    <source>
        <dbReference type="ARBA" id="ARBA00011955"/>
    </source>
</evidence>
<dbReference type="AlphaFoldDB" id="A0A0R1YH85"/>
<dbReference type="PANTHER" id="PTHR30040">
    <property type="entry name" value="THIAMINE BIOSYNTHESIS LIPOPROTEIN APBE"/>
    <property type="match status" value="1"/>
</dbReference>
<dbReference type="RefSeq" id="WP_054735589.1">
    <property type="nucleotide sequence ID" value="NZ_AZFZ01000048.1"/>
</dbReference>
<dbReference type="InterPro" id="IPR024932">
    <property type="entry name" value="ApbE"/>
</dbReference>